<keyword evidence="2" id="KW-1185">Reference proteome</keyword>
<sequence>MRAVEFDRNQFIANHGIVFSVTRFSVTPSDRGGLRTLHFGEAKSAHFEVSSLLVELYDKMLAKDLPCVMMVGISNPLTRKQGDLLNDQRMSIANMTAGIFTAAGSKVPVIGLAAGPAAGYFGRELVKSKLPAYHAGDVIVSLDAQVSGGIGPQRSVSSMIIKSQGA</sequence>
<organism evidence="1 2">
    <name type="scientific">Pseudomonas lini</name>
    <dbReference type="NCBI Taxonomy" id="163011"/>
    <lineage>
        <taxon>Bacteria</taxon>
        <taxon>Pseudomonadati</taxon>
        <taxon>Pseudomonadota</taxon>
        <taxon>Gammaproteobacteria</taxon>
        <taxon>Pseudomonadales</taxon>
        <taxon>Pseudomonadaceae</taxon>
        <taxon>Pseudomonas</taxon>
    </lineage>
</organism>
<gene>
    <name evidence="1" type="ORF">SAMN04490191_2054</name>
</gene>
<reference evidence="2" key="1">
    <citation type="submission" date="2016-10" db="EMBL/GenBank/DDBJ databases">
        <authorList>
            <person name="Varghese N."/>
            <person name="Submissions S."/>
        </authorList>
    </citation>
    <scope>NUCLEOTIDE SEQUENCE [LARGE SCALE GENOMIC DNA]</scope>
    <source>
        <strain evidence="2">BS3782</strain>
    </source>
</reference>
<evidence type="ECO:0000313" key="2">
    <source>
        <dbReference type="Proteomes" id="UP000182814"/>
    </source>
</evidence>
<dbReference type="AlphaFoldDB" id="A0A1H1U923"/>
<protein>
    <submittedName>
        <fullName evidence="1">Uncharacterized protein</fullName>
    </submittedName>
</protein>
<dbReference type="Proteomes" id="UP000182814">
    <property type="component" value="Chromosome I"/>
</dbReference>
<proteinExistence type="predicted"/>
<evidence type="ECO:0000313" key="1">
    <source>
        <dbReference type="EMBL" id="SDS68998.1"/>
    </source>
</evidence>
<name>A0A1H1U923_9PSED</name>
<accession>A0A1H1U923</accession>
<dbReference type="EMBL" id="LT629746">
    <property type="protein sequence ID" value="SDS68998.1"/>
    <property type="molecule type" value="Genomic_DNA"/>
</dbReference>